<reference evidence="1" key="1">
    <citation type="submission" date="2016-11" db="EMBL/GenBank/DDBJ databases">
        <title>The genome sequence of Colletotrichum cuscutae.</title>
        <authorList>
            <person name="Baroncelli R."/>
        </authorList>
    </citation>
    <scope>NUCLEOTIDE SEQUENCE</scope>
    <source>
        <strain evidence="1">IMI 304802</strain>
    </source>
</reference>
<dbReference type="AlphaFoldDB" id="A0AAI9YCD5"/>
<organism evidence="1 2">
    <name type="scientific">Colletotrichum cuscutae</name>
    <dbReference type="NCBI Taxonomy" id="1209917"/>
    <lineage>
        <taxon>Eukaryota</taxon>
        <taxon>Fungi</taxon>
        <taxon>Dikarya</taxon>
        <taxon>Ascomycota</taxon>
        <taxon>Pezizomycotina</taxon>
        <taxon>Sordariomycetes</taxon>
        <taxon>Hypocreomycetidae</taxon>
        <taxon>Glomerellales</taxon>
        <taxon>Glomerellaceae</taxon>
        <taxon>Colletotrichum</taxon>
        <taxon>Colletotrichum acutatum species complex</taxon>
    </lineage>
</organism>
<sequence>KRFLKVISFNNIYNTNRFKLLLFYNVVFSFINNKKLERF</sequence>
<dbReference type="Proteomes" id="UP001239213">
    <property type="component" value="Unassembled WGS sequence"/>
</dbReference>
<gene>
    <name evidence="1" type="ORF">CCUS01_13241</name>
</gene>
<name>A0AAI9YCD5_9PEZI</name>
<feature type="non-terminal residue" evidence="1">
    <location>
        <position position="1"/>
    </location>
</feature>
<protein>
    <submittedName>
        <fullName evidence="1">Uncharacterized protein</fullName>
    </submittedName>
</protein>
<keyword evidence="2" id="KW-1185">Reference proteome</keyword>
<comment type="caution">
    <text evidence="1">The sequence shown here is derived from an EMBL/GenBank/DDBJ whole genome shotgun (WGS) entry which is preliminary data.</text>
</comment>
<evidence type="ECO:0000313" key="1">
    <source>
        <dbReference type="EMBL" id="KAK1496960.1"/>
    </source>
</evidence>
<dbReference type="EMBL" id="MPDP01000011">
    <property type="protein sequence ID" value="KAK1496960.1"/>
    <property type="molecule type" value="Genomic_DNA"/>
</dbReference>
<evidence type="ECO:0000313" key="2">
    <source>
        <dbReference type="Proteomes" id="UP001239213"/>
    </source>
</evidence>
<accession>A0AAI9YCD5</accession>
<proteinExistence type="predicted"/>